<proteinExistence type="predicted"/>
<accession>A0AA49GQJ9</accession>
<dbReference type="GO" id="GO:0008239">
    <property type="term" value="F:dipeptidyl-peptidase activity"/>
    <property type="evidence" value="ECO:0007669"/>
    <property type="project" value="TreeGrafter"/>
</dbReference>
<dbReference type="PANTHER" id="PTHR11731:SF193">
    <property type="entry name" value="DIPEPTIDYL PEPTIDASE 9"/>
    <property type="match status" value="1"/>
</dbReference>
<dbReference type="InterPro" id="IPR001375">
    <property type="entry name" value="Peptidase_S9_cat"/>
</dbReference>
<dbReference type="EMBL" id="CP120682">
    <property type="protein sequence ID" value="WKN36915.1"/>
    <property type="molecule type" value="Genomic_DNA"/>
</dbReference>
<sequence length="940" mass="107910">MNVICLLHVVAQKKPLTHDVYDEWKDIASPTISNNGEYVLYEINPAQGDGILYLHNTKQSGVSTYPRGTQPAFTNDNQFAIFQVAPPYDTVRNMKLEDKKAEELPKDSLYVLELESGEFMGEFERVKSYRLPEKGNGWLAFLYESPLDTADNAKEDSTKSDTDGGWAVLADKPDKPEGNELVILHLETQKEWHYERVSNYLFSEDGSQLAFTQVAGDSVGSAGVMAFNTQSQTLVPVDTGKVSYEQLSLSQDGQSIAFLASEDSLKADDRYFNLYLWNEDQASVASIADTTTQALPSGWMVSTHGSVSFSHDGQRLFFETAPRPVAYAYEEDTTVLDDERVKVDIWSWQDPYIQPMQLEQRESEQNRSYTAVYDISEQQVRQLGTEELPDIQLDEDKRLGYAIGISDLPYRKQISWDYPFHRDAYLLDISTGESSQIVTNTTGYPQLSPGGSYAYWYDASDSSWYAYEIASQQTTNLTKKIDANFYDELNDVPALPGSYGMAGWTENDEHILLYDYYDIWKVNPKNQEFSNLTNGYGRENHLEFRYEQLDPDEYFIPASGEILLSAFNRENKQSGYFREHTGNNRSPEKLLMDDYRFYGLQKAKESEDVIYRKSSFVEFPDLWLSTTDFKNAEELSEANPQQADYLWGTVELVSWQSVDGTPLEGMLYKPEGFDPSQKYPMMVYFYERNSDNLHRHIAPEPHRSTINFTFYTSRGYLVFVPDIVYKEGYPGESALNAVMSGTLHVMEEGFVDNDRVGMQGHSWGGYQSAYIITRSNLFRAAEAGAPVANMTSAYGGIRWGTGMSRMFQYERTQSRIGGSLWEYPLRYIENSPIFMADKIETPLLILHNDHDTAVPWEQGIELFVALRRLNKPVWMLNYNDEPHWPLKYPNRKDFARRMQQFFDHYLKDEPMPIWMEEGVPATLKGRTLRYEMTSEDTQKP</sequence>
<name>A0AA49GQJ9_9BACT</name>
<dbReference type="PANTHER" id="PTHR11731">
    <property type="entry name" value="PROTEASE FAMILY S9B,C DIPEPTIDYL-PEPTIDASE IV-RELATED"/>
    <property type="match status" value="1"/>
</dbReference>
<dbReference type="InterPro" id="IPR029058">
    <property type="entry name" value="AB_hydrolase_fold"/>
</dbReference>
<evidence type="ECO:0000259" key="1">
    <source>
        <dbReference type="Pfam" id="PF00326"/>
    </source>
</evidence>
<dbReference type="Gene3D" id="2.120.10.30">
    <property type="entry name" value="TolB, C-terminal domain"/>
    <property type="match status" value="1"/>
</dbReference>
<protein>
    <submittedName>
        <fullName evidence="2">Prolyl oligopeptidase family serine peptidase</fullName>
    </submittedName>
</protein>
<dbReference type="AlphaFoldDB" id="A0AA49GQJ9"/>
<reference evidence="2" key="2">
    <citation type="journal article" date="2024" name="Antonie Van Leeuwenhoek">
        <title>Roseihalotalea indica gen. nov., sp. nov., a halophilic Bacteroidetes from mesopelagic Southwest Indian Ocean with higher carbohydrate metabolic potential.</title>
        <authorList>
            <person name="Chen B."/>
            <person name="Zhang M."/>
            <person name="Lin D."/>
            <person name="Ye J."/>
            <person name="Tang K."/>
        </authorList>
    </citation>
    <scope>NUCLEOTIDE SEQUENCE</scope>
    <source>
        <strain evidence="2">TK19036</strain>
    </source>
</reference>
<feature type="domain" description="Peptidase S9 prolyl oligopeptidase catalytic" evidence="1">
    <location>
        <begin position="731"/>
        <end position="908"/>
    </location>
</feature>
<dbReference type="SUPFAM" id="SSF53474">
    <property type="entry name" value="alpha/beta-Hydrolases"/>
    <property type="match status" value="1"/>
</dbReference>
<dbReference type="InterPro" id="IPR011042">
    <property type="entry name" value="6-blade_b-propeller_TolB-like"/>
</dbReference>
<dbReference type="Gene3D" id="3.40.50.1820">
    <property type="entry name" value="alpha/beta hydrolase"/>
    <property type="match status" value="1"/>
</dbReference>
<organism evidence="2">
    <name type="scientific">Roseihalotalea indica</name>
    <dbReference type="NCBI Taxonomy" id="2867963"/>
    <lineage>
        <taxon>Bacteria</taxon>
        <taxon>Pseudomonadati</taxon>
        <taxon>Bacteroidota</taxon>
        <taxon>Cytophagia</taxon>
        <taxon>Cytophagales</taxon>
        <taxon>Catalimonadaceae</taxon>
        <taxon>Roseihalotalea</taxon>
    </lineage>
</organism>
<dbReference type="GO" id="GO:0008236">
    <property type="term" value="F:serine-type peptidase activity"/>
    <property type="evidence" value="ECO:0007669"/>
    <property type="project" value="InterPro"/>
</dbReference>
<dbReference type="InterPro" id="IPR050278">
    <property type="entry name" value="Serine_Prot_S9B/DPPIV"/>
</dbReference>
<reference evidence="2" key="1">
    <citation type="journal article" date="2023" name="Comput. Struct. Biotechnol. J.">
        <title>Discovery of a novel marine Bacteroidetes with a rich repertoire of carbohydrate-active enzymes.</title>
        <authorList>
            <person name="Chen B."/>
            <person name="Liu G."/>
            <person name="Chen Q."/>
            <person name="Wang H."/>
            <person name="Liu L."/>
            <person name="Tang K."/>
        </authorList>
    </citation>
    <scope>NUCLEOTIDE SEQUENCE</scope>
    <source>
        <strain evidence="2">TK19036</strain>
    </source>
</reference>
<evidence type="ECO:0000313" key="2">
    <source>
        <dbReference type="EMBL" id="WKN36915.1"/>
    </source>
</evidence>
<dbReference type="Pfam" id="PF00326">
    <property type="entry name" value="Peptidase_S9"/>
    <property type="match status" value="1"/>
</dbReference>
<dbReference type="SUPFAM" id="SSF82171">
    <property type="entry name" value="DPP6 N-terminal domain-like"/>
    <property type="match status" value="1"/>
</dbReference>
<gene>
    <name evidence="2" type="ORF">K4G66_31605</name>
</gene>
<dbReference type="GO" id="GO:0006508">
    <property type="term" value="P:proteolysis"/>
    <property type="evidence" value="ECO:0007669"/>
    <property type="project" value="InterPro"/>
</dbReference>